<feature type="domain" description="Cation-transporting P-type ATPase C-terminal" evidence="13">
    <location>
        <begin position="435"/>
        <end position="584"/>
    </location>
</feature>
<dbReference type="GO" id="GO:0019829">
    <property type="term" value="F:ATPase-coupled monoatomic cation transmembrane transporter activity"/>
    <property type="evidence" value="ECO:0007669"/>
    <property type="project" value="TreeGrafter"/>
</dbReference>
<evidence type="ECO:0000256" key="5">
    <source>
        <dbReference type="ARBA" id="ARBA00022723"/>
    </source>
</evidence>
<evidence type="ECO:0000313" key="15">
    <source>
        <dbReference type="Proteomes" id="UP001162131"/>
    </source>
</evidence>
<keyword evidence="11 12" id="KW-0472">Membrane</keyword>
<dbReference type="GO" id="GO:0016887">
    <property type="term" value="F:ATP hydrolysis activity"/>
    <property type="evidence" value="ECO:0007669"/>
    <property type="project" value="InterPro"/>
</dbReference>
<dbReference type="InterPro" id="IPR001757">
    <property type="entry name" value="P_typ_ATPase"/>
</dbReference>
<evidence type="ECO:0000256" key="11">
    <source>
        <dbReference type="ARBA" id="ARBA00023136"/>
    </source>
</evidence>
<keyword evidence="15" id="KW-1185">Reference proteome</keyword>
<proteinExistence type="inferred from homology"/>
<organism evidence="14 15">
    <name type="scientific">Blepharisma stoltei</name>
    <dbReference type="NCBI Taxonomy" id="1481888"/>
    <lineage>
        <taxon>Eukaryota</taxon>
        <taxon>Sar</taxon>
        <taxon>Alveolata</taxon>
        <taxon>Ciliophora</taxon>
        <taxon>Postciliodesmatophora</taxon>
        <taxon>Heterotrichea</taxon>
        <taxon>Heterotrichida</taxon>
        <taxon>Blepharismidae</taxon>
        <taxon>Blepharisma</taxon>
    </lineage>
</organism>
<keyword evidence="6" id="KW-0547">Nucleotide-binding</keyword>
<comment type="caution">
    <text evidence="14">The sequence shown here is derived from an EMBL/GenBank/DDBJ whole genome shotgun (WGS) entry which is preliminary data.</text>
</comment>
<dbReference type="EMBL" id="CAJZBQ010000017">
    <property type="protein sequence ID" value="CAG9316904.1"/>
    <property type="molecule type" value="Genomic_DNA"/>
</dbReference>
<evidence type="ECO:0000256" key="6">
    <source>
        <dbReference type="ARBA" id="ARBA00022741"/>
    </source>
</evidence>
<keyword evidence="3" id="KW-0597">Phosphoprotein</keyword>
<dbReference type="InterPro" id="IPR006068">
    <property type="entry name" value="ATPase_P-typ_cation-transptr_C"/>
</dbReference>
<dbReference type="GO" id="GO:0140358">
    <property type="term" value="F:P-type transmembrane transporter activity"/>
    <property type="evidence" value="ECO:0007669"/>
    <property type="project" value="InterPro"/>
</dbReference>
<dbReference type="AlphaFoldDB" id="A0AAU9ITT6"/>
<evidence type="ECO:0000256" key="9">
    <source>
        <dbReference type="ARBA" id="ARBA00022967"/>
    </source>
</evidence>
<keyword evidence="8" id="KW-0460">Magnesium</keyword>
<dbReference type="SUPFAM" id="SSF56784">
    <property type="entry name" value="HAD-like"/>
    <property type="match status" value="1"/>
</dbReference>
<dbReference type="FunFam" id="3.40.50.1000:FF:000068">
    <property type="entry name" value="Cation-transporting ATPase"/>
    <property type="match status" value="1"/>
</dbReference>
<dbReference type="InterPro" id="IPR036412">
    <property type="entry name" value="HAD-like_sf"/>
</dbReference>
<name>A0AAU9ITT6_9CILI</name>
<dbReference type="Gene3D" id="3.40.1110.10">
    <property type="entry name" value="Calcium-transporting ATPase, cytoplasmic domain N"/>
    <property type="match status" value="1"/>
</dbReference>
<sequence length="605" mass="67301">MFSTCGTVWVYSKHLFVASDTPFNEAIVHSLDLSCALATCHSLTNVDEKLVGDTQDLEIYKFSGFSYREPKEEESGVKAIVSSNSNSDNKQEENLSVAILHIFYFTSKRKRMGVIVKNPENNQFEFYMKGAPEMVLERCRKSSIPEDIDHILYNYTRSGYRVLACAMNPLNPILDDEMKSQKLENLEQNMKFLGLIVLQNKLKPQTIPTIQLLHKAAIDTVMATGDAVLTAISVAKECHIINPEIPVYLAEMVDEEIRWERFVSSAEDVSKQNILNEPPWVNNELGGDYTLAVTGVVLNAYDIFAKNGDANAEYSIKVLLNKCRIFARMSPEHKTLLVSRLQSIGLLVGMCGDGANDCGALKTADIGISLTEAETSIAAPFTSSIPDISCVPIVLKNGRCALTTSVQCFKFMAVYSMIQFTNVKILYVLGSGLTNNEFLSQDLLTVLPLAMAMGSTGPYPKLSKKQPTSSLMSVAVIGSVLGQSILQAIGMVIVYEVAIALPFYESVDDAGDDYLNDANTIVYLMALLELLSVCVAFNEGKPWKFPAYKNVYLMVYISCLFSLHIYLVLWPPQWLMDLYNIAWFPMYMRLALLGIWGGYSIVAYF</sequence>
<accession>A0AAU9ITT6</accession>
<gene>
    <name evidence="14" type="ORF">BSTOLATCC_MIC17536</name>
</gene>
<dbReference type="InterPro" id="IPR006544">
    <property type="entry name" value="P-type_TPase_V"/>
</dbReference>
<keyword evidence="4 12" id="KW-0812">Transmembrane</keyword>
<dbReference type="PANTHER" id="PTHR45630:SF8">
    <property type="entry name" value="CATION-TRANSPORTING ATPASE"/>
    <property type="match status" value="1"/>
</dbReference>
<dbReference type="SUPFAM" id="SSF81665">
    <property type="entry name" value="Calcium ATPase, transmembrane domain M"/>
    <property type="match status" value="1"/>
</dbReference>
<keyword evidence="10 12" id="KW-1133">Transmembrane helix</keyword>
<evidence type="ECO:0000256" key="2">
    <source>
        <dbReference type="ARBA" id="ARBA00006000"/>
    </source>
</evidence>
<evidence type="ECO:0000313" key="14">
    <source>
        <dbReference type="EMBL" id="CAG9316904.1"/>
    </source>
</evidence>
<dbReference type="GO" id="GO:0005524">
    <property type="term" value="F:ATP binding"/>
    <property type="evidence" value="ECO:0007669"/>
    <property type="project" value="UniProtKB-KW"/>
</dbReference>
<dbReference type="InterPro" id="IPR023298">
    <property type="entry name" value="ATPase_P-typ_TM_dom_sf"/>
</dbReference>
<reference evidence="14" key="1">
    <citation type="submission" date="2021-09" db="EMBL/GenBank/DDBJ databases">
        <authorList>
            <consortium name="AG Swart"/>
            <person name="Singh M."/>
            <person name="Singh A."/>
            <person name="Seah K."/>
            <person name="Emmerich C."/>
        </authorList>
    </citation>
    <scope>NUCLEOTIDE SEQUENCE</scope>
    <source>
        <strain evidence="14">ATCC30299</strain>
    </source>
</reference>
<feature type="transmembrane region" description="Helical" evidence="12">
    <location>
        <begin position="474"/>
        <end position="501"/>
    </location>
</feature>
<feature type="transmembrane region" description="Helical" evidence="12">
    <location>
        <begin position="550"/>
        <end position="569"/>
    </location>
</feature>
<evidence type="ECO:0000256" key="1">
    <source>
        <dbReference type="ARBA" id="ARBA00004141"/>
    </source>
</evidence>
<keyword evidence="7" id="KW-0067">ATP-binding</keyword>
<protein>
    <recommendedName>
        <fullName evidence="13">Cation-transporting P-type ATPase C-terminal domain-containing protein</fullName>
    </recommendedName>
</protein>
<feature type="transmembrane region" description="Helical" evidence="12">
    <location>
        <begin position="581"/>
        <end position="604"/>
    </location>
</feature>
<dbReference type="SUPFAM" id="SSF81660">
    <property type="entry name" value="Metal cation-transporting ATPase, ATP-binding domain N"/>
    <property type="match status" value="1"/>
</dbReference>
<evidence type="ECO:0000256" key="3">
    <source>
        <dbReference type="ARBA" id="ARBA00022553"/>
    </source>
</evidence>
<comment type="subcellular location">
    <subcellularLocation>
        <location evidence="1">Membrane</location>
        <topology evidence="1">Multi-pass membrane protein</topology>
    </subcellularLocation>
</comment>
<keyword evidence="9" id="KW-1278">Translocase</keyword>
<dbReference type="Proteomes" id="UP001162131">
    <property type="component" value="Unassembled WGS sequence"/>
</dbReference>
<evidence type="ECO:0000259" key="13">
    <source>
        <dbReference type="Pfam" id="PF00689"/>
    </source>
</evidence>
<dbReference type="PANTHER" id="PTHR45630">
    <property type="entry name" value="CATION-TRANSPORTING ATPASE-RELATED"/>
    <property type="match status" value="1"/>
</dbReference>
<keyword evidence="5" id="KW-0479">Metal-binding</keyword>
<comment type="similarity">
    <text evidence="2">Belongs to the cation transport ATPase (P-type) (TC 3.A.3) family. Type V subfamily.</text>
</comment>
<dbReference type="NCBIfam" id="TIGR01494">
    <property type="entry name" value="ATPase_P-type"/>
    <property type="match status" value="1"/>
</dbReference>
<evidence type="ECO:0000256" key="4">
    <source>
        <dbReference type="ARBA" id="ARBA00022692"/>
    </source>
</evidence>
<evidence type="ECO:0000256" key="7">
    <source>
        <dbReference type="ARBA" id="ARBA00022840"/>
    </source>
</evidence>
<dbReference type="Gene3D" id="3.40.50.1000">
    <property type="entry name" value="HAD superfamily/HAD-like"/>
    <property type="match status" value="1"/>
</dbReference>
<dbReference type="InterPro" id="IPR023299">
    <property type="entry name" value="ATPase_P-typ_cyto_dom_N"/>
</dbReference>
<dbReference type="Pfam" id="PF00689">
    <property type="entry name" value="Cation_ATPase_C"/>
    <property type="match status" value="1"/>
</dbReference>
<dbReference type="InterPro" id="IPR023214">
    <property type="entry name" value="HAD_sf"/>
</dbReference>
<dbReference type="GO" id="GO:0046872">
    <property type="term" value="F:metal ion binding"/>
    <property type="evidence" value="ECO:0007669"/>
    <property type="project" value="UniProtKB-KW"/>
</dbReference>
<dbReference type="Pfam" id="PF13246">
    <property type="entry name" value="Cation_ATPase"/>
    <property type="match status" value="1"/>
</dbReference>
<feature type="transmembrane region" description="Helical" evidence="12">
    <location>
        <begin position="521"/>
        <end position="538"/>
    </location>
</feature>
<evidence type="ECO:0000256" key="12">
    <source>
        <dbReference type="SAM" id="Phobius"/>
    </source>
</evidence>
<evidence type="ECO:0000256" key="10">
    <source>
        <dbReference type="ARBA" id="ARBA00022989"/>
    </source>
</evidence>
<evidence type="ECO:0000256" key="8">
    <source>
        <dbReference type="ARBA" id="ARBA00022842"/>
    </source>
</evidence>
<dbReference type="GO" id="GO:0016020">
    <property type="term" value="C:membrane"/>
    <property type="evidence" value="ECO:0007669"/>
    <property type="project" value="UniProtKB-SubCell"/>
</dbReference>